<dbReference type="InterPro" id="IPR003870">
    <property type="entry name" value="DUF222"/>
</dbReference>
<accession>A0A852ZF17</accession>
<dbReference type="CDD" id="cd00085">
    <property type="entry name" value="HNHc"/>
    <property type="match status" value="1"/>
</dbReference>
<evidence type="ECO:0000313" key="3">
    <source>
        <dbReference type="EMBL" id="NYH87560.1"/>
    </source>
</evidence>
<feature type="region of interest" description="Disordered" evidence="1">
    <location>
        <begin position="1"/>
        <end position="24"/>
    </location>
</feature>
<keyword evidence="4" id="KW-1185">Reference proteome</keyword>
<feature type="compositionally biased region" description="Low complexity" evidence="1">
    <location>
        <begin position="324"/>
        <end position="338"/>
    </location>
</feature>
<evidence type="ECO:0000259" key="2">
    <source>
        <dbReference type="SMART" id="SM00507"/>
    </source>
</evidence>
<gene>
    <name evidence="3" type="ORF">F4554_000198</name>
</gene>
<dbReference type="AlphaFoldDB" id="A0A852ZF17"/>
<feature type="region of interest" description="Disordered" evidence="1">
    <location>
        <begin position="310"/>
        <end position="454"/>
    </location>
</feature>
<reference evidence="3 4" key="1">
    <citation type="submission" date="2020-07" db="EMBL/GenBank/DDBJ databases">
        <title>Sequencing the genomes of 1000 actinobacteria strains.</title>
        <authorList>
            <person name="Klenk H.-P."/>
        </authorList>
    </citation>
    <scope>NUCLEOTIDE SEQUENCE [LARGE SCALE GENOMIC DNA]</scope>
    <source>
        <strain evidence="3 4">DSM 18448</strain>
    </source>
</reference>
<dbReference type="InterPro" id="IPR003615">
    <property type="entry name" value="HNH_nuc"/>
</dbReference>
<dbReference type="SMART" id="SM00507">
    <property type="entry name" value="HNHc"/>
    <property type="match status" value="1"/>
</dbReference>
<organism evidence="3 4">
    <name type="scientific">Actinopolymorpha rutila</name>
    <dbReference type="NCBI Taxonomy" id="446787"/>
    <lineage>
        <taxon>Bacteria</taxon>
        <taxon>Bacillati</taxon>
        <taxon>Actinomycetota</taxon>
        <taxon>Actinomycetes</taxon>
        <taxon>Propionibacteriales</taxon>
        <taxon>Actinopolymorphaceae</taxon>
        <taxon>Actinopolymorpha</taxon>
    </lineage>
</organism>
<dbReference type="RefSeq" id="WP_179785606.1">
    <property type="nucleotide sequence ID" value="NZ_BAAARR010000012.1"/>
</dbReference>
<evidence type="ECO:0000256" key="1">
    <source>
        <dbReference type="SAM" id="MobiDB-lite"/>
    </source>
</evidence>
<name>A0A852ZF17_9ACTN</name>
<evidence type="ECO:0000313" key="4">
    <source>
        <dbReference type="Proteomes" id="UP000579605"/>
    </source>
</evidence>
<comment type="caution">
    <text evidence="3">The sequence shown here is derived from an EMBL/GenBank/DDBJ whole genome shotgun (WGS) entry which is preliminary data.</text>
</comment>
<dbReference type="EMBL" id="JACBZH010000001">
    <property type="protein sequence ID" value="NYH87560.1"/>
    <property type="molecule type" value="Genomic_DNA"/>
</dbReference>
<dbReference type="Gene3D" id="1.10.30.50">
    <property type="match status" value="1"/>
</dbReference>
<sequence>MSSTTQESLGSGGGAPPHPLQGALGLVTAGNDSVLSTSVLSLTAEQAGPVLEVLGREIARLHAAQLQVVRQAEACDVGRLTGAPNATVYLRTAQRMSQHESSAAVGLARDLDKEVRLTGEALAAGVVSVRQAQVIVDAIKKLPEYVGLDERHQAEEFLIAKARFANPDELRVLGEKLLERIAPEEYDRRMREELERKDRKAEQKRSLRYVPNGIPQSESVHITLPAWEMELLRKIIEPLAEPIKGAEPDRRPIDQRRGDAFAEALGLLAAAATAPVRGGRPPQVAVTIPLEAMLKGTGAGFIDDTATIIRPRPCTCPCTDPKYATTKNAKGTKTGQAGEPKPEEAEGQNEGQAGKEKRRSPGTGSLADGIPPPRAPGQRQHPQPNTDPEPEPSTGTDPTTGPVLGDDAEPGTGRGVDSDPGVDTGPGGDAEPEQGAAGSEAAPNPIDPHDGCPTCGGGGSARYLGTDGKPISAATVRRLACEADLIPVVLGGDGQVLDLGRSDRFFKEHQRRALAIRDGSHCHFPGCQIPEPRCVTHHMTAWDHGGPTDLANGVLLCRFHHVTVHHKGWLVRMGTHGHPEYVPPEWTDPQRRVLRP</sequence>
<dbReference type="Proteomes" id="UP000579605">
    <property type="component" value="Unassembled WGS sequence"/>
</dbReference>
<feature type="domain" description="HNH nuclease" evidence="2">
    <location>
        <begin position="509"/>
        <end position="562"/>
    </location>
</feature>
<proteinExistence type="predicted"/>
<protein>
    <recommendedName>
        <fullName evidence="2">HNH nuclease domain-containing protein</fullName>
    </recommendedName>
</protein>
<dbReference type="Pfam" id="PF02720">
    <property type="entry name" value="DUF222"/>
    <property type="match status" value="2"/>
</dbReference>